<dbReference type="InterPro" id="IPR004358">
    <property type="entry name" value="Sig_transdc_His_kin-like_C"/>
</dbReference>
<dbReference type="SUPFAM" id="SSF55785">
    <property type="entry name" value="PYP-like sensor domain (PAS domain)"/>
    <property type="match status" value="1"/>
</dbReference>
<dbReference type="EC" id="2.7.13.3" evidence="2"/>
<dbReference type="InterPro" id="IPR035965">
    <property type="entry name" value="PAS-like_dom_sf"/>
</dbReference>
<dbReference type="GO" id="GO:0000160">
    <property type="term" value="P:phosphorelay signal transduction system"/>
    <property type="evidence" value="ECO:0007669"/>
    <property type="project" value="UniProtKB-KW"/>
</dbReference>
<keyword evidence="6 10" id="KW-0067">ATP-binding</keyword>
<dbReference type="RefSeq" id="WP_150906070.1">
    <property type="nucleotide sequence ID" value="NZ_VTWT01000014.1"/>
</dbReference>
<keyword evidence="3" id="KW-0808">Transferase</keyword>
<dbReference type="Gene3D" id="3.30.565.10">
    <property type="entry name" value="Histidine kinase-like ATPase, C-terminal domain"/>
    <property type="match status" value="1"/>
</dbReference>
<evidence type="ECO:0000256" key="8">
    <source>
        <dbReference type="SAM" id="Phobius"/>
    </source>
</evidence>
<dbReference type="SUPFAM" id="SSF55874">
    <property type="entry name" value="ATPase domain of HSP90 chaperone/DNA topoisomerase II/histidine kinase"/>
    <property type="match status" value="1"/>
</dbReference>
<keyword evidence="4" id="KW-0547">Nucleotide-binding</keyword>
<dbReference type="PANTHER" id="PTHR43065">
    <property type="entry name" value="SENSOR HISTIDINE KINASE"/>
    <property type="match status" value="1"/>
</dbReference>
<name>A0A5N1IIB0_9BACT</name>
<evidence type="ECO:0000313" key="10">
    <source>
        <dbReference type="EMBL" id="KAA9325009.1"/>
    </source>
</evidence>
<evidence type="ECO:0000313" key="11">
    <source>
        <dbReference type="Proteomes" id="UP000326570"/>
    </source>
</evidence>
<keyword evidence="11" id="KW-1185">Reference proteome</keyword>
<protein>
    <recommendedName>
        <fullName evidence="2">histidine kinase</fullName>
        <ecNumber evidence="2">2.7.13.3</ecNumber>
    </recommendedName>
</protein>
<dbReference type="GO" id="GO:0004673">
    <property type="term" value="F:protein histidine kinase activity"/>
    <property type="evidence" value="ECO:0007669"/>
    <property type="project" value="UniProtKB-EC"/>
</dbReference>
<comment type="catalytic activity">
    <reaction evidence="1">
        <text>ATP + protein L-histidine = ADP + protein N-phospho-L-histidine.</text>
        <dbReference type="EC" id="2.7.13.3"/>
    </reaction>
</comment>
<dbReference type="AlphaFoldDB" id="A0A5N1IIB0"/>
<evidence type="ECO:0000256" key="7">
    <source>
        <dbReference type="ARBA" id="ARBA00023012"/>
    </source>
</evidence>
<dbReference type="InterPro" id="IPR036890">
    <property type="entry name" value="HATPase_C_sf"/>
</dbReference>
<keyword evidence="7" id="KW-0902">Two-component regulatory system</keyword>
<evidence type="ECO:0000256" key="1">
    <source>
        <dbReference type="ARBA" id="ARBA00000085"/>
    </source>
</evidence>
<keyword evidence="5" id="KW-0418">Kinase</keyword>
<dbReference type="EMBL" id="VTWT01000014">
    <property type="protein sequence ID" value="KAA9325009.1"/>
    <property type="molecule type" value="Genomic_DNA"/>
</dbReference>
<keyword evidence="8" id="KW-0812">Transmembrane</keyword>
<comment type="caution">
    <text evidence="10">The sequence shown here is derived from an EMBL/GenBank/DDBJ whole genome shotgun (WGS) entry which is preliminary data.</text>
</comment>
<evidence type="ECO:0000256" key="4">
    <source>
        <dbReference type="ARBA" id="ARBA00022741"/>
    </source>
</evidence>
<gene>
    <name evidence="10" type="ORF">F0P94_19050</name>
</gene>
<dbReference type="Proteomes" id="UP000326570">
    <property type="component" value="Unassembled WGS sequence"/>
</dbReference>
<keyword evidence="8" id="KW-0472">Membrane</keyword>
<evidence type="ECO:0000256" key="6">
    <source>
        <dbReference type="ARBA" id="ARBA00022840"/>
    </source>
</evidence>
<proteinExistence type="predicted"/>
<dbReference type="InterPro" id="IPR005467">
    <property type="entry name" value="His_kinase_dom"/>
</dbReference>
<feature type="transmembrane region" description="Helical" evidence="8">
    <location>
        <begin position="12"/>
        <end position="29"/>
    </location>
</feature>
<feature type="domain" description="Histidine kinase" evidence="9">
    <location>
        <begin position="230"/>
        <end position="451"/>
    </location>
</feature>
<dbReference type="InterPro" id="IPR003594">
    <property type="entry name" value="HATPase_dom"/>
</dbReference>
<evidence type="ECO:0000259" key="9">
    <source>
        <dbReference type="PROSITE" id="PS50109"/>
    </source>
</evidence>
<accession>A0A5N1IIB0</accession>
<dbReference type="GO" id="GO:0005524">
    <property type="term" value="F:ATP binding"/>
    <property type="evidence" value="ECO:0007669"/>
    <property type="project" value="UniProtKB-KW"/>
</dbReference>
<feature type="transmembrane region" description="Helical" evidence="8">
    <location>
        <begin position="35"/>
        <end position="54"/>
    </location>
</feature>
<dbReference type="PROSITE" id="PS50109">
    <property type="entry name" value="HIS_KIN"/>
    <property type="match status" value="1"/>
</dbReference>
<evidence type="ECO:0000256" key="5">
    <source>
        <dbReference type="ARBA" id="ARBA00022777"/>
    </source>
</evidence>
<dbReference type="SMART" id="SM00387">
    <property type="entry name" value="HATPase_c"/>
    <property type="match status" value="1"/>
</dbReference>
<evidence type="ECO:0000256" key="2">
    <source>
        <dbReference type="ARBA" id="ARBA00012438"/>
    </source>
</evidence>
<keyword evidence="8" id="KW-1133">Transmembrane helix</keyword>
<organism evidence="10 11">
    <name type="scientific">Adhaeribacter soli</name>
    <dbReference type="NCBI Taxonomy" id="2607655"/>
    <lineage>
        <taxon>Bacteria</taxon>
        <taxon>Pseudomonadati</taxon>
        <taxon>Bacteroidota</taxon>
        <taxon>Cytophagia</taxon>
        <taxon>Cytophagales</taxon>
        <taxon>Hymenobacteraceae</taxon>
        <taxon>Adhaeribacter</taxon>
    </lineage>
</organism>
<dbReference type="PRINTS" id="PR00344">
    <property type="entry name" value="BCTRLSENSOR"/>
</dbReference>
<dbReference type="PANTHER" id="PTHR43065:SF46">
    <property type="entry name" value="C4-DICARBOXYLATE TRANSPORT SENSOR PROTEIN DCTB"/>
    <property type="match status" value="1"/>
</dbReference>
<reference evidence="10 11" key="1">
    <citation type="submission" date="2019-09" db="EMBL/GenBank/DDBJ databases">
        <title>Genome sequence of Adhaeribacter sp. M2.</title>
        <authorList>
            <person name="Srinivasan S."/>
        </authorList>
    </citation>
    <scope>NUCLEOTIDE SEQUENCE [LARGE SCALE GENOMIC DNA]</scope>
    <source>
        <strain evidence="10 11">M2</strain>
    </source>
</reference>
<dbReference type="Pfam" id="PF02518">
    <property type="entry name" value="HATPase_c"/>
    <property type="match status" value="1"/>
</dbReference>
<sequence length="451" mass="51064">MRFNGYRWQLILRLLLLTLTIFLFVKLNFDPDYRGTYIGLGAFALLQIGLLIRYHEQTSRQLNRFLNSVSYDDFTEQFQVGKDDALQQELALRLNEVMAKFREVRAEKEANLHYFEAIVQHIGIGIITYKPDGTILLLNKAAKKLLQTGQAKTLTELGEIDAALVNSLQNTSHNDKALVQLRQNGQLVNLSVHVIEIVLLRETIRIASVQNIQPELEEKEMEAWQNLLKVLTHEIMNSVTPIASLSASAGEEIHTLTDTEAEEITVLKEELTDIGQCLQTISRRSDGLIRFLNDFRSLNANTKLKLSVFNVVELLQEVKTLFREQLLQNNISMELDFQNESLLLEADRQLVEQVLINLIKNAAEAVADNPEKRIELKAFLDDRSRVNLEVSDNGCGLTPEAQSKIFIPFYTTKATGSGIGLSLSRQIMRLHKGAISVQSESGVGTRFLLRF</sequence>
<evidence type="ECO:0000256" key="3">
    <source>
        <dbReference type="ARBA" id="ARBA00022679"/>
    </source>
</evidence>
<dbReference type="Gene3D" id="3.30.450.20">
    <property type="entry name" value="PAS domain"/>
    <property type="match status" value="1"/>
</dbReference>